<dbReference type="Gene3D" id="1.10.287.950">
    <property type="entry name" value="Methyl-accepting chemotaxis protein"/>
    <property type="match status" value="1"/>
</dbReference>
<dbReference type="PANTHER" id="PTHR32089:SF112">
    <property type="entry name" value="LYSOZYME-LIKE PROTEIN-RELATED"/>
    <property type="match status" value="1"/>
</dbReference>
<comment type="similarity">
    <text evidence="2">Belongs to the methyl-accepting chemotaxis (MCP) protein family.</text>
</comment>
<gene>
    <name evidence="6" type="ORF">DI396_05125</name>
</gene>
<dbReference type="PROSITE" id="PS50111">
    <property type="entry name" value="CHEMOTAXIS_TRANSDUC_2"/>
    <property type="match status" value="1"/>
</dbReference>
<evidence type="ECO:0000313" key="6">
    <source>
        <dbReference type="EMBL" id="PYC48370.1"/>
    </source>
</evidence>
<proteinExistence type="inferred from homology"/>
<keyword evidence="1 3" id="KW-0807">Transducer</keyword>
<evidence type="ECO:0000259" key="5">
    <source>
        <dbReference type="PROSITE" id="PS50111"/>
    </source>
</evidence>
<dbReference type="GO" id="GO:0016020">
    <property type="term" value="C:membrane"/>
    <property type="evidence" value="ECO:0007669"/>
    <property type="project" value="InterPro"/>
</dbReference>
<protein>
    <submittedName>
        <fullName evidence="6">Methyl-accepting chemotaxis protein</fullName>
    </submittedName>
</protein>
<dbReference type="SUPFAM" id="SSF58104">
    <property type="entry name" value="Methyl-accepting chemotaxis protein (MCP) signaling domain"/>
    <property type="match status" value="1"/>
</dbReference>
<dbReference type="SMART" id="SM00283">
    <property type="entry name" value="MA"/>
    <property type="match status" value="1"/>
</dbReference>
<dbReference type="InterPro" id="IPR004090">
    <property type="entry name" value="Chemotax_Me-accpt_rcpt"/>
</dbReference>
<dbReference type="EMBL" id="QFVT01000003">
    <property type="protein sequence ID" value="PYC48370.1"/>
    <property type="molecule type" value="Genomic_DNA"/>
</dbReference>
<accession>A0A2V4NEM2</accession>
<name>A0A2V4NEM2_9RHOB</name>
<comment type="caution">
    <text evidence="6">The sequence shown here is derived from an EMBL/GenBank/DDBJ whole genome shotgun (WGS) entry which is preliminary data.</text>
</comment>
<reference evidence="6 7" key="1">
    <citation type="submission" date="2018-05" db="EMBL/GenBank/DDBJ databases">
        <title>Oceanovita maritima gen. nov., sp. nov., a marine bacterium in the family Rhodobacteraceae isolated from surface seawater of Lundu port Xiamen, China.</title>
        <authorList>
            <person name="Hetharua B.H."/>
            <person name="Min D."/>
            <person name="Liao H."/>
            <person name="Tian Y."/>
        </authorList>
    </citation>
    <scope>NUCLEOTIDE SEQUENCE [LARGE SCALE GENOMIC DNA]</scope>
    <source>
        <strain evidence="6 7">FSX-11</strain>
    </source>
</reference>
<feature type="coiled-coil region" evidence="4">
    <location>
        <begin position="107"/>
        <end position="134"/>
    </location>
</feature>
<evidence type="ECO:0000256" key="2">
    <source>
        <dbReference type="ARBA" id="ARBA00029447"/>
    </source>
</evidence>
<dbReference type="OrthoDB" id="2489132at2"/>
<sequence length="471" mass="51058">MKPDHDFSIPTLDQNARDRLSQLSKTASTLGREIVDIAGFLDQLESESDAQLMALASVREGSTHVAEANAAVLQSAGQVSQSAQDALTNVRESTGFVSETSNLAIDLAQWVQQINDHSTEVRDMLEEVKTSNEQIATIAAQVNMLAINAKIEAARAGEAGKGFAVVADAINALSQNTSKAANDITGTVGSLSNWVARLSEGAAKSAIKAEALLERGDATDRALVTIEEQVAASQDQTGVIREEAGRANEAVQSFTPFIASIDASFKSNTEGVKVAHTRVEKLIDRSEKMVQDSVAMGGSTEDGPMILHVQDIAGQMSQALTQAVDSGRISMRDLFDETYVPINGSDPVQVTTRFLRLTDQLFPPLQEPASQIDNRVVFCAAVDRNGYLPTHNLKFSHPLSSDPDWNMAHCRNRRIFDDRVGLKAGRNQEPFLLQVYRRDMGGGTFAMMKDLSAPITVKGRHWGGLRLAYKF</sequence>
<dbReference type="RefSeq" id="WP_110795104.1">
    <property type="nucleotide sequence ID" value="NZ_KZ826482.1"/>
</dbReference>
<feature type="domain" description="Methyl-accepting transducer" evidence="5">
    <location>
        <begin position="26"/>
        <end position="262"/>
    </location>
</feature>
<keyword evidence="7" id="KW-1185">Reference proteome</keyword>
<dbReference type="Pfam" id="PF00015">
    <property type="entry name" value="MCPsignal"/>
    <property type="match status" value="1"/>
</dbReference>
<dbReference type="GO" id="GO:0006935">
    <property type="term" value="P:chemotaxis"/>
    <property type="evidence" value="ECO:0007669"/>
    <property type="project" value="InterPro"/>
</dbReference>
<evidence type="ECO:0000256" key="3">
    <source>
        <dbReference type="PROSITE-ProRule" id="PRU00284"/>
    </source>
</evidence>
<dbReference type="Proteomes" id="UP000248012">
    <property type="component" value="Unassembled WGS sequence"/>
</dbReference>
<evidence type="ECO:0000256" key="1">
    <source>
        <dbReference type="ARBA" id="ARBA00023224"/>
    </source>
</evidence>
<keyword evidence="4" id="KW-0175">Coiled coil</keyword>
<dbReference type="PRINTS" id="PR00260">
    <property type="entry name" value="CHEMTRNSDUCR"/>
</dbReference>
<dbReference type="AlphaFoldDB" id="A0A2V4NEM2"/>
<organism evidence="6 7">
    <name type="scientific">Litorivita pollutaquae</name>
    <dbReference type="NCBI Taxonomy" id="2200892"/>
    <lineage>
        <taxon>Bacteria</taxon>
        <taxon>Pseudomonadati</taxon>
        <taxon>Pseudomonadota</taxon>
        <taxon>Alphaproteobacteria</taxon>
        <taxon>Rhodobacterales</taxon>
        <taxon>Paracoccaceae</taxon>
        <taxon>Litorivita</taxon>
    </lineage>
</organism>
<dbReference type="PANTHER" id="PTHR32089">
    <property type="entry name" value="METHYL-ACCEPTING CHEMOTAXIS PROTEIN MCPB"/>
    <property type="match status" value="1"/>
</dbReference>
<evidence type="ECO:0000313" key="7">
    <source>
        <dbReference type="Proteomes" id="UP000248012"/>
    </source>
</evidence>
<dbReference type="GO" id="GO:0004888">
    <property type="term" value="F:transmembrane signaling receptor activity"/>
    <property type="evidence" value="ECO:0007669"/>
    <property type="project" value="InterPro"/>
</dbReference>
<dbReference type="GO" id="GO:0007165">
    <property type="term" value="P:signal transduction"/>
    <property type="evidence" value="ECO:0007669"/>
    <property type="project" value="UniProtKB-KW"/>
</dbReference>
<evidence type="ECO:0000256" key="4">
    <source>
        <dbReference type="SAM" id="Coils"/>
    </source>
</evidence>
<dbReference type="InterPro" id="IPR004089">
    <property type="entry name" value="MCPsignal_dom"/>
</dbReference>